<dbReference type="Proteomes" id="UP000295507">
    <property type="component" value="Unassembled WGS sequence"/>
</dbReference>
<protein>
    <submittedName>
        <fullName evidence="1">Uncharacterized protein</fullName>
    </submittedName>
</protein>
<gene>
    <name evidence="1" type="ORF">EV129_10543</name>
</gene>
<name>A0A4R3RSI5_9HYPH</name>
<sequence>MRSMAAALALSVFCLFRDDVTASSQTVFAAKLAVLEWQASERD</sequence>
<dbReference type="EMBL" id="SMBK01000005">
    <property type="protein sequence ID" value="TCU37727.1"/>
    <property type="molecule type" value="Genomic_DNA"/>
</dbReference>
<reference evidence="1 2" key="1">
    <citation type="submission" date="2019-03" db="EMBL/GenBank/DDBJ databases">
        <title>Genomic Encyclopedia of Type Strains, Phase IV (KMG-V): Genome sequencing to study the core and pangenomes of soil and plant-associated prokaryotes.</title>
        <authorList>
            <person name="Whitman W."/>
        </authorList>
    </citation>
    <scope>NUCLEOTIDE SEQUENCE [LARGE SCALE GENOMIC DNA]</scope>
    <source>
        <strain evidence="1 2">IE4868</strain>
    </source>
</reference>
<dbReference type="AlphaFoldDB" id="A0A4R3RSI5"/>
<evidence type="ECO:0000313" key="2">
    <source>
        <dbReference type="Proteomes" id="UP000295507"/>
    </source>
</evidence>
<organism evidence="1 2">
    <name type="scientific">Rhizobium azibense</name>
    <dbReference type="NCBI Taxonomy" id="1136135"/>
    <lineage>
        <taxon>Bacteria</taxon>
        <taxon>Pseudomonadati</taxon>
        <taxon>Pseudomonadota</taxon>
        <taxon>Alphaproteobacteria</taxon>
        <taxon>Hyphomicrobiales</taxon>
        <taxon>Rhizobiaceae</taxon>
        <taxon>Rhizobium/Agrobacterium group</taxon>
        <taxon>Rhizobium</taxon>
    </lineage>
</organism>
<accession>A0A4R3RSI5</accession>
<evidence type="ECO:0000313" key="1">
    <source>
        <dbReference type="EMBL" id="TCU37727.1"/>
    </source>
</evidence>
<proteinExistence type="predicted"/>
<comment type="caution">
    <text evidence="1">The sequence shown here is derived from an EMBL/GenBank/DDBJ whole genome shotgun (WGS) entry which is preliminary data.</text>
</comment>